<evidence type="ECO:0000313" key="1">
    <source>
        <dbReference type="EMBL" id="KAJ1124082.1"/>
    </source>
</evidence>
<reference evidence="1" key="1">
    <citation type="journal article" date="2022" name="bioRxiv">
        <title>Sequencing and chromosome-scale assembly of the giantPleurodeles waltlgenome.</title>
        <authorList>
            <person name="Brown T."/>
            <person name="Elewa A."/>
            <person name="Iarovenko S."/>
            <person name="Subramanian E."/>
            <person name="Araus A.J."/>
            <person name="Petzold A."/>
            <person name="Susuki M."/>
            <person name="Suzuki K.-i.T."/>
            <person name="Hayashi T."/>
            <person name="Toyoda A."/>
            <person name="Oliveira C."/>
            <person name="Osipova E."/>
            <person name="Leigh N.D."/>
            <person name="Simon A."/>
            <person name="Yun M.H."/>
        </authorList>
    </citation>
    <scope>NUCLEOTIDE SEQUENCE</scope>
    <source>
        <strain evidence="1">20211129_DDA</strain>
        <tissue evidence="1">Liver</tissue>
    </source>
</reference>
<dbReference type="EMBL" id="JANPWB010000011">
    <property type="protein sequence ID" value="KAJ1124082.1"/>
    <property type="molecule type" value="Genomic_DNA"/>
</dbReference>
<dbReference type="AlphaFoldDB" id="A0AAV7PA00"/>
<keyword evidence="2" id="KW-1185">Reference proteome</keyword>
<proteinExistence type="predicted"/>
<accession>A0AAV7PA00</accession>
<comment type="caution">
    <text evidence="1">The sequence shown here is derived from an EMBL/GenBank/DDBJ whole genome shotgun (WGS) entry which is preliminary data.</text>
</comment>
<name>A0AAV7PA00_PLEWA</name>
<dbReference type="PANTHER" id="PTHR33198">
    <property type="entry name" value="ANK_REP_REGION DOMAIN-CONTAINING PROTEIN-RELATED"/>
    <property type="match status" value="1"/>
</dbReference>
<sequence>MIFRTLPQATIQKLQDEEFDVFKDALLRLENRLKPRASIALNRFKFYTRTQQLEETFDEFLTALCGISMHCNFGAITDKMIRDQIIARVNSRRIQEQLWMMGDPKLQDVINTAKALEQSEKLIKSAQESDKTKNAEFDVVGAMGGNVSGNNSGTKSAMFGEK</sequence>
<protein>
    <submittedName>
        <fullName evidence="1">Uncharacterized protein</fullName>
    </submittedName>
</protein>
<dbReference type="Proteomes" id="UP001066276">
    <property type="component" value="Chromosome 7"/>
</dbReference>
<evidence type="ECO:0000313" key="2">
    <source>
        <dbReference type="Proteomes" id="UP001066276"/>
    </source>
</evidence>
<gene>
    <name evidence="1" type="ORF">NDU88_002544</name>
</gene>
<organism evidence="1 2">
    <name type="scientific">Pleurodeles waltl</name>
    <name type="common">Iberian ribbed newt</name>
    <dbReference type="NCBI Taxonomy" id="8319"/>
    <lineage>
        <taxon>Eukaryota</taxon>
        <taxon>Metazoa</taxon>
        <taxon>Chordata</taxon>
        <taxon>Craniata</taxon>
        <taxon>Vertebrata</taxon>
        <taxon>Euteleostomi</taxon>
        <taxon>Amphibia</taxon>
        <taxon>Batrachia</taxon>
        <taxon>Caudata</taxon>
        <taxon>Salamandroidea</taxon>
        <taxon>Salamandridae</taxon>
        <taxon>Pleurodelinae</taxon>
        <taxon>Pleurodeles</taxon>
    </lineage>
</organism>